<dbReference type="eggNOG" id="ENOG502RZT5">
    <property type="taxonomic scope" value="Eukaryota"/>
</dbReference>
<evidence type="ECO:0000313" key="1">
    <source>
        <dbReference type="EMBL" id="EEF34609.1"/>
    </source>
</evidence>
<proteinExistence type="predicted"/>
<dbReference type="GO" id="GO:0003856">
    <property type="term" value="F:3-dehydroquinate synthase activity"/>
    <property type="evidence" value="ECO:0007669"/>
    <property type="project" value="InterPro"/>
</dbReference>
<dbReference type="STRING" id="3988.B9SP80"/>
<protein>
    <submittedName>
        <fullName evidence="1">Uncharacterized protein</fullName>
    </submittedName>
</protein>
<dbReference type="GO" id="GO:0009073">
    <property type="term" value="P:aromatic amino acid family biosynthetic process"/>
    <property type="evidence" value="ECO:0007669"/>
    <property type="project" value="InterPro"/>
</dbReference>
<dbReference type="PANTHER" id="PTHR33563:SF9">
    <property type="entry name" value="USPA DOMAIN-CONTAINING PROTEIN"/>
    <property type="match status" value="1"/>
</dbReference>
<dbReference type="InterPro" id="IPR002812">
    <property type="entry name" value="DHQS"/>
</dbReference>
<sequence length="231" mass="26112">MVVSLRRREFNFSSVPMPFSSSQKSLKDSLIHQESPSSSNKTPHVVIVMDALREFSIEPLMWALENITAAGYTVTLLGFMPWLNIPLSSKTPEVWGVEFEELSMVQATSESMIDPKYLKLQAVVDHCKRFGVKLQKEVVMGFPLRLMVAEKISSLHATWVIFDRHQKKDREFFAKRIPCNMVVMNENGEADMIRGQPMIDNGEFTPGESPASLIPTPQLVISDGLKEILNE</sequence>
<evidence type="ECO:0000313" key="2">
    <source>
        <dbReference type="Proteomes" id="UP000008311"/>
    </source>
</evidence>
<reference evidence="2" key="1">
    <citation type="journal article" date="2010" name="Nat. Biotechnol.">
        <title>Draft genome sequence of the oilseed species Ricinus communis.</title>
        <authorList>
            <person name="Chan A.P."/>
            <person name="Crabtree J."/>
            <person name="Zhao Q."/>
            <person name="Lorenzi H."/>
            <person name="Orvis J."/>
            <person name="Puiu D."/>
            <person name="Melake-Berhan A."/>
            <person name="Jones K.M."/>
            <person name="Redman J."/>
            <person name="Chen G."/>
            <person name="Cahoon E.B."/>
            <person name="Gedil M."/>
            <person name="Stanke M."/>
            <person name="Haas B.J."/>
            <person name="Wortman J.R."/>
            <person name="Fraser-Liggett C.M."/>
            <person name="Ravel J."/>
            <person name="Rabinowicz P.D."/>
        </authorList>
    </citation>
    <scope>NUCLEOTIDE SEQUENCE [LARGE SCALE GENOMIC DNA]</scope>
    <source>
        <strain evidence="2">cv. Hale</strain>
    </source>
</reference>
<accession>B9SP80</accession>
<dbReference type="OMA" id="CNMVMMN"/>
<dbReference type="EMBL" id="EQ974061">
    <property type="protein sequence ID" value="EEF34609.1"/>
    <property type="molecule type" value="Genomic_DNA"/>
</dbReference>
<dbReference type="Proteomes" id="UP000008311">
    <property type="component" value="Unassembled WGS sequence"/>
</dbReference>
<dbReference type="AlphaFoldDB" id="B9SP80"/>
<dbReference type="InParanoid" id="B9SP80"/>
<gene>
    <name evidence="1" type="ORF">RCOM_0630060</name>
</gene>
<dbReference type="PANTHER" id="PTHR33563">
    <property type="match status" value="1"/>
</dbReference>
<name>B9SP80_RICCO</name>
<organism evidence="1 2">
    <name type="scientific">Ricinus communis</name>
    <name type="common">Castor bean</name>
    <dbReference type="NCBI Taxonomy" id="3988"/>
    <lineage>
        <taxon>Eukaryota</taxon>
        <taxon>Viridiplantae</taxon>
        <taxon>Streptophyta</taxon>
        <taxon>Embryophyta</taxon>
        <taxon>Tracheophyta</taxon>
        <taxon>Spermatophyta</taxon>
        <taxon>Magnoliopsida</taxon>
        <taxon>eudicotyledons</taxon>
        <taxon>Gunneridae</taxon>
        <taxon>Pentapetalae</taxon>
        <taxon>rosids</taxon>
        <taxon>fabids</taxon>
        <taxon>Malpighiales</taxon>
        <taxon>Euphorbiaceae</taxon>
        <taxon>Acalyphoideae</taxon>
        <taxon>Acalypheae</taxon>
        <taxon>Ricinus</taxon>
    </lineage>
</organism>
<keyword evidence="2" id="KW-1185">Reference proteome</keyword>
<dbReference type="GO" id="GO:0016491">
    <property type="term" value="F:oxidoreductase activity"/>
    <property type="evidence" value="ECO:0007669"/>
    <property type="project" value="InterPro"/>
</dbReference>